<proteinExistence type="predicted"/>
<protein>
    <submittedName>
        <fullName evidence="2">Phage scaffolding protein</fullName>
    </submittedName>
</protein>
<accession>A0ABT7UPH6</accession>
<comment type="caution">
    <text evidence="2">The sequence shown here is derived from an EMBL/GenBank/DDBJ whole genome shotgun (WGS) entry which is preliminary data.</text>
</comment>
<evidence type="ECO:0000313" key="2">
    <source>
        <dbReference type="EMBL" id="MDM8200797.1"/>
    </source>
</evidence>
<name>A0ABT7UPH6_9FIRM</name>
<keyword evidence="1" id="KW-0175">Coiled coil</keyword>
<organism evidence="2 3">
    <name type="scientific">Allofournierella massiliensis</name>
    <dbReference type="NCBI Taxonomy" id="1650663"/>
    <lineage>
        <taxon>Bacteria</taxon>
        <taxon>Bacillati</taxon>
        <taxon>Bacillota</taxon>
        <taxon>Clostridia</taxon>
        <taxon>Eubacteriales</taxon>
        <taxon>Oscillospiraceae</taxon>
        <taxon>Allofournierella</taxon>
    </lineage>
</organism>
<dbReference type="Pfam" id="PF06810">
    <property type="entry name" value="Phage_scaffold"/>
    <property type="match status" value="1"/>
</dbReference>
<feature type="coiled-coil region" evidence="1">
    <location>
        <begin position="32"/>
        <end position="73"/>
    </location>
</feature>
<gene>
    <name evidence="2" type="ORF">QUW08_05735</name>
</gene>
<evidence type="ECO:0000313" key="3">
    <source>
        <dbReference type="Proteomes" id="UP001529380"/>
    </source>
</evidence>
<sequence length="163" mass="17469">MQEWLKELLGEAYTPQLEESLTAALAQRFVNREELDTRQAKWKTELETARAQAADWKQQAEQARKSAEEQVAAACFDAALNTAIGKAGGRSEKAIRALLDLEGLRTSADPEGAIAAALEQLEQENGYLFGGITPPPYAAGTGAGAPGGEPDEVLRRAFGLGRV</sequence>
<keyword evidence="3" id="KW-1185">Reference proteome</keyword>
<dbReference type="EMBL" id="JAUDCL010000007">
    <property type="protein sequence ID" value="MDM8200797.1"/>
    <property type="molecule type" value="Genomic_DNA"/>
</dbReference>
<reference evidence="2 3" key="3">
    <citation type="submission" date="2023-06" db="EMBL/GenBank/DDBJ databases">
        <authorList>
            <person name="Zeman M."/>
            <person name="Kubasova T."/>
            <person name="Jahodarova E."/>
            <person name="Nykrynova M."/>
            <person name="Rychlik I."/>
        </authorList>
    </citation>
    <scope>NUCLEOTIDE SEQUENCE [LARGE SCALE GENOMIC DNA]</scope>
    <source>
        <strain evidence="2 3">ET340</strain>
    </source>
</reference>
<dbReference type="Proteomes" id="UP001529380">
    <property type="component" value="Unassembled WGS sequence"/>
</dbReference>
<reference evidence="3" key="2">
    <citation type="submission" date="2023-06" db="EMBL/GenBank/DDBJ databases">
        <title>Identification and characterization of horizontal gene transfer across gut microbiota members of farm animals based on homology search.</title>
        <authorList>
            <person name="Zeman M."/>
            <person name="Kubasova T."/>
            <person name="Jahodarova E."/>
            <person name="Nykrynova M."/>
            <person name="Rychlik I."/>
        </authorList>
    </citation>
    <scope>NUCLEOTIDE SEQUENCE [LARGE SCALE GENOMIC DNA]</scope>
    <source>
        <strain evidence="3">ET340</strain>
    </source>
</reference>
<reference evidence="2 3" key="1">
    <citation type="submission" date="2023-06" db="EMBL/GenBank/DDBJ databases">
        <title>Identification and characterization of horizontal gene transfer across gut microbiota members of farm animals based on homology search.</title>
        <authorList>
            <person name="Schwarzerova J."/>
            <person name="Nykrynova M."/>
            <person name="Jureckova K."/>
            <person name="Cejkova D."/>
            <person name="Rychlik I."/>
        </authorList>
    </citation>
    <scope>NUCLEOTIDE SEQUENCE [LARGE SCALE GENOMIC DNA]</scope>
    <source>
        <strain evidence="2 3">ET340</strain>
    </source>
</reference>
<evidence type="ECO:0000256" key="1">
    <source>
        <dbReference type="SAM" id="Coils"/>
    </source>
</evidence>
<dbReference type="RefSeq" id="WP_289599494.1">
    <property type="nucleotide sequence ID" value="NZ_JAUDCL010000007.1"/>
</dbReference>
<dbReference type="InterPro" id="IPR009636">
    <property type="entry name" value="SCAF"/>
</dbReference>